<evidence type="ECO:0000313" key="2">
    <source>
        <dbReference type="Proteomes" id="UP000251835"/>
    </source>
</evidence>
<organism evidence="1 2">
    <name type="scientific">Balneicella halophila</name>
    <dbReference type="NCBI Taxonomy" id="1537566"/>
    <lineage>
        <taxon>Bacteria</taxon>
        <taxon>Pseudomonadati</taxon>
        <taxon>Bacteroidota</taxon>
        <taxon>Bacteroidia</taxon>
        <taxon>Bacteroidales</taxon>
        <taxon>Balneicellaceae</taxon>
        <taxon>Balneicella</taxon>
    </lineage>
</organism>
<dbReference type="Pfam" id="PF02082">
    <property type="entry name" value="Rrf2"/>
    <property type="match status" value="1"/>
</dbReference>
<dbReference type="InterPro" id="IPR036390">
    <property type="entry name" value="WH_DNA-bd_sf"/>
</dbReference>
<proteinExistence type="predicted"/>
<dbReference type="InterPro" id="IPR000944">
    <property type="entry name" value="Tscrpt_reg_Rrf2"/>
</dbReference>
<dbReference type="PANTHER" id="PTHR33221">
    <property type="entry name" value="WINGED HELIX-TURN-HELIX TRANSCRIPTIONAL REGULATOR, RRF2 FAMILY"/>
    <property type="match status" value="1"/>
</dbReference>
<dbReference type="GO" id="GO:0003700">
    <property type="term" value="F:DNA-binding transcription factor activity"/>
    <property type="evidence" value="ECO:0007669"/>
    <property type="project" value="TreeGrafter"/>
</dbReference>
<dbReference type="PROSITE" id="PS01332">
    <property type="entry name" value="HTH_RRF2_1"/>
    <property type="match status" value="1"/>
</dbReference>
<gene>
    <name evidence="1" type="ORF">C7377_0368</name>
</gene>
<dbReference type="PROSITE" id="PS51197">
    <property type="entry name" value="HTH_RRF2_2"/>
    <property type="match status" value="1"/>
</dbReference>
<keyword evidence="2" id="KW-1185">Reference proteome</keyword>
<dbReference type="GO" id="GO:0005829">
    <property type="term" value="C:cytosol"/>
    <property type="evidence" value="ECO:0007669"/>
    <property type="project" value="TreeGrafter"/>
</dbReference>
<dbReference type="AlphaFoldDB" id="A0A7L4UQP4"/>
<dbReference type="RefSeq" id="WP_116495632.1">
    <property type="nucleotide sequence ID" value="NZ_QENZ01000003.1"/>
</dbReference>
<dbReference type="OrthoDB" id="9808360at2"/>
<dbReference type="InterPro" id="IPR036388">
    <property type="entry name" value="WH-like_DNA-bd_sf"/>
</dbReference>
<protein>
    <submittedName>
        <fullName evidence="1">BadM/Rrf2 family transcriptional regulator</fullName>
    </submittedName>
</protein>
<comment type="caution">
    <text evidence="1">The sequence shown here is derived from an EMBL/GenBank/DDBJ whole genome shotgun (WGS) entry which is preliminary data.</text>
</comment>
<sequence>MLASASKYALKIVIYLAKNKKSGKIGGKKIAEDLQLSAPFVGKVLQPLAHSGIVKSTKGPHGGFVLASEPNELPLLNIIQIFEGENVFKECLLYSCNCKDHIEEHGEHCRIHEEIAPAREKLLESLRTRTVADFLNNEENNESLNSILDEENSSAFH</sequence>
<dbReference type="PANTHER" id="PTHR33221:SF15">
    <property type="entry name" value="HTH-TYPE TRANSCRIPTIONAL REGULATOR YWGB-RELATED"/>
    <property type="match status" value="1"/>
</dbReference>
<reference evidence="1 2" key="1">
    <citation type="submission" date="2018-05" db="EMBL/GenBank/DDBJ databases">
        <title>Genomic Encyclopedia of Type Strains, Phase IV (KMG-IV): sequencing the most valuable type-strain genomes for metagenomic binning, comparative biology and taxonomic classification.</title>
        <authorList>
            <person name="Goeker M."/>
        </authorList>
    </citation>
    <scope>NUCLEOTIDE SEQUENCE [LARGE SCALE GENOMIC DNA]</scope>
    <source>
        <strain evidence="1 2">DSM 28579</strain>
    </source>
</reference>
<dbReference type="InterPro" id="IPR030489">
    <property type="entry name" value="TR_Rrf2-type_CS"/>
</dbReference>
<accession>A0A7L4UQP4</accession>
<dbReference type="Gene3D" id="1.10.10.10">
    <property type="entry name" value="Winged helix-like DNA-binding domain superfamily/Winged helix DNA-binding domain"/>
    <property type="match status" value="1"/>
</dbReference>
<name>A0A7L4UQP4_BALHA</name>
<dbReference type="Proteomes" id="UP000251835">
    <property type="component" value="Unassembled WGS sequence"/>
</dbReference>
<dbReference type="EMBL" id="QENZ01000003">
    <property type="protein sequence ID" value="PVX52073.1"/>
    <property type="molecule type" value="Genomic_DNA"/>
</dbReference>
<dbReference type="NCBIfam" id="TIGR00738">
    <property type="entry name" value="rrf2_super"/>
    <property type="match status" value="1"/>
</dbReference>
<evidence type="ECO:0000313" key="1">
    <source>
        <dbReference type="EMBL" id="PVX52073.1"/>
    </source>
</evidence>
<dbReference type="SUPFAM" id="SSF46785">
    <property type="entry name" value="Winged helix' DNA-binding domain"/>
    <property type="match status" value="1"/>
</dbReference>